<dbReference type="OrthoDB" id="1577640at2759"/>
<dbReference type="Proteomes" id="UP000266841">
    <property type="component" value="Unassembled WGS sequence"/>
</dbReference>
<reference evidence="4 5" key="1">
    <citation type="journal article" date="2012" name="Genome Biol.">
        <title>Genome and low-iron response of an oceanic diatom adapted to chronic iron limitation.</title>
        <authorList>
            <person name="Lommer M."/>
            <person name="Specht M."/>
            <person name="Roy A.S."/>
            <person name="Kraemer L."/>
            <person name="Andreson R."/>
            <person name="Gutowska M.A."/>
            <person name="Wolf J."/>
            <person name="Bergner S.V."/>
            <person name="Schilhabel M.B."/>
            <person name="Klostermeier U.C."/>
            <person name="Beiko R.G."/>
            <person name="Rosenstiel P."/>
            <person name="Hippler M."/>
            <person name="Laroche J."/>
        </authorList>
    </citation>
    <scope>NUCLEOTIDE SEQUENCE [LARGE SCALE GENOMIC DNA]</scope>
    <source>
        <strain evidence="4 5">CCMP1005</strain>
    </source>
</reference>
<evidence type="ECO:0000313" key="5">
    <source>
        <dbReference type="Proteomes" id="UP000266841"/>
    </source>
</evidence>
<evidence type="ECO:0000256" key="1">
    <source>
        <dbReference type="ARBA" id="ARBA00022737"/>
    </source>
</evidence>
<comment type="caution">
    <text evidence="4">The sequence shown here is derived from an EMBL/GenBank/DDBJ whole genome shotgun (WGS) entry which is preliminary data.</text>
</comment>
<dbReference type="SUPFAM" id="SSF48403">
    <property type="entry name" value="Ankyrin repeat"/>
    <property type="match status" value="1"/>
</dbReference>
<evidence type="ECO:0000313" key="4">
    <source>
        <dbReference type="EMBL" id="EJK74063.1"/>
    </source>
</evidence>
<feature type="repeat" description="ANK" evidence="3">
    <location>
        <begin position="117"/>
        <end position="150"/>
    </location>
</feature>
<dbReference type="Gene3D" id="1.25.40.20">
    <property type="entry name" value="Ankyrin repeat-containing domain"/>
    <property type="match status" value="1"/>
</dbReference>
<organism evidence="4 5">
    <name type="scientific">Thalassiosira oceanica</name>
    <name type="common">Marine diatom</name>
    <dbReference type="NCBI Taxonomy" id="159749"/>
    <lineage>
        <taxon>Eukaryota</taxon>
        <taxon>Sar</taxon>
        <taxon>Stramenopiles</taxon>
        <taxon>Ochrophyta</taxon>
        <taxon>Bacillariophyta</taxon>
        <taxon>Coscinodiscophyceae</taxon>
        <taxon>Thalassiosirophycidae</taxon>
        <taxon>Thalassiosirales</taxon>
        <taxon>Thalassiosiraceae</taxon>
        <taxon>Thalassiosira</taxon>
    </lineage>
</organism>
<dbReference type="PANTHER" id="PTHR24180">
    <property type="entry name" value="CYCLIN-DEPENDENT KINASE INHIBITOR 2C-RELATED"/>
    <property type="match status" value="1"/>
</dbReference>
<dbReference type="InterPro" id="IPR051637">
    <property type="entry name" value="Ank_repeat_dom-contain_49"/>
</dbReference>
<dbReference type="Pfam" id="PF13857">
    <property type="entry name" value="Ank_5"/>
    <property type="match status" value="1"/>
</dbReference>
<evidence type="ECO:0000256" key="3">
    <source>
        <dbReference type="PROSITE-ProRule" id="PRU00023"/>
    </source>
</evidence>
<protein>
    <submittedName>
        <fullName evidence="4">Uncharacterized protein</fullName>
    </submittedName>
</protein>
<keyword evidence="5" id="KW-1185">Reference proteome</keyword>
<name>K0T5L3_THAOC</name>
<dbReference type="eggNOG" id="ENOG502S0Q0">
    <property type="taxonomic scope" value="Eukaryota"/>
</dbReference>
<dbReference type="SMART" id="SM00248">
    <property type="entry name" value="ANK"/>
    <property type="match status" value="2"/>
</dbReference>
<accession>K0T5L3</accession>
<gene>
    <name evidence="4" type="ORF">THAOC_04284</name>
</gene>
<dbReference type="PROSITE" id="PS50297">
    <property type="entry name" value="ANK_REP_REGION"/>
    <property type="match status" value="1"/>
</dbReference>
<dbReference type="InterPro" id="IPR002110">
    <property type="entry name" value="Ankyrin_rpt"/>
</dbReference>
<dbReference type="AlphaFoldDB" id="K0T5L3"/>
<feature type="repeat" description="ANK" evidence="3">
    <location>
        <begin position="151"/>
        <end position="183"/>
    </location>
</feature>
<sequence>MSTGAEDYYRHDGVRITHDPFAPGMAEKYGLPGKTDNEGFDPYADSVGAGIYGGIVKRDADGEIVIGRQYQGHNPRPGPVYSGGGYTPSTKMLTDIEGQLKPLLGRFPDLVNDVTTGGAQPLHMCGMSKSKQHAVSELVVRGADIEALDTYGFTPLHRMASNNLAEGARMLLEAGADVSSTGKAGATPMSIARESRATAVMKVLNEFEGSTGTKSNVVKLNIMGSAQVPEINGDYLAMDPSTEIPRGFDLVCKQQGWDTNDMWKRLNGVDSKADTWFKHSENDSYVYWNKSDQSWWIDGPDGNGVWIVKGPSHAPPAHGWVHIASRSTKGAPMIRTFRQLKNRQAM</sequence>
<dbReference type="EMBL" id="AGNL01003986">
    <property type="protein sequence ID" value="EJK74063.1"/>
    <property type="molecule type" value="Genomic_DNA"/>
</dbReference>
<evidence type="ECO:0000256" key="2">
    <source>
        <dbReference type="ARBA" id="ARBA00023043"/>
    </source>
</evidence>
<dbReference type="InterPro" id="IPR036770">
    <property type="entry name" value="Ankyrin_rpt-contain_sf"/>
</dbReference>
<dbReference type="PANTHER" id="PTHR24180:SF45">
    <property type="entry name" value="POLY [ADP-RIBOSE] POLYMERASE TANKYRASE"/>
    <property type="match status" value="1"/>
</dbReference>
<keyword evidence="2 3" id="KW-0040">ANK repeat</keyword>
<keyword evidence="1" id="KW-0677">Repeat</keyword>
<proteinExistence type="predicted"/>
<dbReference type="PROSITE" id="PS50088">
    <property type="entry name" value="ANK_REPEAT"/>
    <property type="match status" value="2"/>
</dbReference>